<dbReference type="InterPro" id="IPR047180">
    <property type="entry name" value="HoxX-like"/>
</dbReference>
<organism evidence="2 3">
    <name type="scientific">Filobasidium floriforme</name>
    <dbReference type="NCBI Taxonomy" id="5210"/>
    <lineage>
        <taxon>Eukaryota</taxon>
        <taxon>Fungi</taxon>
        <taxon>Dikarya</taxon>
        <taxon>Basidiomycota</taxon>
        <taxon>Agaricomycotina</taxon>
        <taxon>Tremellomycetes</taxon>
        <taxon>Filobasidiales</taxon>
        <taxon>Filobasidiaceae</taxon>
        <taxon>Filobasidium</taxon>
    </lineage>
</organism>
<dbReference type="Proteomes" id="UP000812966">
    <property type="component" value="Unassembled WGS sequence"/>
</dbReference>
<comment type="caution">
    <text evidence="2">The sequence shown here is derived from an EMBL/GenBank/DDBJ whole genome shotgun (WGS) entry which is preliminary data.</text>
</comment>
<dbReference type="PANTHER" id="PTHR43388">
    <property type="entry name" value="HYDROGENASE MATURATION FACTOR HOXX"/>
    <property type="match status" value="1"/>
</dbReference>
<gene>
    <name evidence="2" type="ORF">FFLO_02050</name>
</gene>
<dbReference type="InterPro" id="IPR001753">
    <property type="entry name" value="Enoyl-CoA_hydra/iso"/>
</dbReference>
<dbReference type="InterPro" id="IPR029045">
    <property type="entry name" value="ClpP/crotonase-like_dom_sf"/>
</dbReference>
<dbReference type="SUPFAM" id="SSF52096">
    <property type="entry name" value="ClpP/crotonase"/>
    <property type="match status" value="1"/>
</dbReference>
<evidence type="ECO:0000313" key="3">
    <source>
        <dbReference type="Proteomes" id="UP000812966"/>
    </source>
</evidence>
<dbReference type="InterPro" id="IPR036477">
    <property type="entry name" value="Formyl_transf_N_sf"/>
</dbReference>
<keyword evidence="3" id="KW-1185">Reference proteome</keyword>
<dbReference type="SUPFAM" id="SSF53328">
    <property type="entry name" value="Formyltransferase"/>
    <property type="match status" value="1"/>
</dbReference>
<feature type="region of interest" description="Disordered" evidence="1">
    <location>
        <begin position="810"/>
        <end position="874"/>
    </location>
</feature>
<dbReference type="Pfam" id="PF00378">
    <property type="entry name" value="ECH_1"/>
    <property type="match status" value="1"/>
</dbReference>
<accession>A0A8K0NRN7</accession>
<dbReference type="AlphaFoldDB" id="A0A8K0NRN7"/>
<feature type="compositionally biased region" description="Polar residues" evidence="1">
    <location>
        <begin position="842"/>
        <end position="851"/>
    </location>
</feature>
<dbReference type="CDD" id="cd06558">
    <property type="entry name" value="crotonase-like"/>
    <property type="match status" value="1"/>
</dbReference>
<dbReference type="OrthoDB" id="5126881at2759"/>
<reference evidence="2" key="1">
    <citation type="submission" date="2020-04" db="EMBL/GenBank/DDBJ databases">
        <title>Analysis of mating type loci in Filobasidium floriforme.</title>
        <authorList>
            <person name="Nowrousian M."/>
        </authorList>
    </citation>
    <scope>NUCLEOTIDE SEQUENCE</scope>
    <source>
        <strain evidence="2">CBS 6242</strain>
    </source>
</reference>
<protein>
    <submittedName>
        <fullName evidence="2">Uncharacterized protein</fullName>
    </submittedName>
</protein>
<dbReference type="PANTHER" id="PTHR43388:SF1">
    <property type="entry name" value="HYDROGENASE MATURATION FACTOR HOXX"/>
    <property type="match status" value="1"/>
</dbReference>
<name>A0A8K0NRN7_9TREE</name>
<proteinExistence type="predicted"/>
<dbReference type="Gene3D" id="3.90.226.10">
    <property type="entry name" value="2-enoyl-CoA Hydratase, Chain A, domain 1"/>
    <property type="match status" value="1"/>
</dbReference>
<evidence type="ECO:0000256" key="1">
    <source>
        <dbReference type="SAM" id="MobiDB-lite"/>
    </source>
</evidence>
<dbReference type="Gene3D" id="3.40.50.12230">
    <property type="match status" value="1"/>
</dbReference>
<dbReference type="EMBL" id="JABELV010000031">
    <property type="protein sequence ID" value="KAG7562471.1"/>
    <property type="molecule type" value="Genomic_DNA"/>
</dbReference>
<evidence type="ECO:0000313" key="2">
    <source>
        <dbReference type="EMBL" id="KAG7562471.1"/>
    </source>
</evidence>
<sequence length="953" mass="105828">MRLLLLLTSHNSLSQRLTTLLDELSPNKTKGPSYDRSFTNGISNLTYTIEYALNEELMLRAVERVKPDVIIGAFLTKKVPRSIWSKYMTLILHPGPPGDAGPSAIDWALMGDSGAFEDASQALDKECLDSDAFASNGSKKRTKWGVTCLQAEEEFDQGPIWAFETFDIPSEITKSTLYRGPVTQAACLCIIAALSRIHQAALTSKYEGATYTPELLPPQTSALITVTGKPNEIENPRHRPLLKPCQRAADPKIHTASHLAAIIRAGDSQPGVQVTWLDYDNNKKSLFLYGAWVENGDLPAQQSWDQYQIGQIVATREGAILIKTRLDGNAATERGVWITHARSPMSKETKVLPAKLPAVDAMLRAGLGKHLEGVSEWPLSTWNKVDGVQGRKTWQQVWVENVPLDSPEGGRVLYVHFDFYNGACSTQQCELLLKVIIDSVESDAEIRILCLMGSRNYFSNGIALNVIEASADPAKESWKNINAIDDVVEYILGDSSPLAQTRSTAFMRNRKTLTDRGILTISAIQSNAAAGGLALATCCDIVLCSANAVLNPHYRSVGLFGSEFHRYHWVQRAGLEVADEMMRKMLPIGPEQAKDMGLVDKVIGTRMSSPEEVEMGIKAYVSQLGRARVGERSCFKTFPWRSNASSGSQAVSPVALLIEHLVQLKKAHHAQLEFPLVHYRNEELSQMLLDFYHPTRSPRYHDRRRAFVGKHLPKATPLRFAEHNREGEEGLDIEERDVFDDAPGWTRGEEWRWAGEMVPEGFLNARPFDPKLLVKHDNVPQVDLGHLIQTKEGQEKIHKVKIATPDDFAVRESQSQSNPSESDHGKSSTDSSRSQLHEKTVHLNQLTRQTRGQGGILNAPRTIPTGQGEAKRSSVDFKATFRKAISMATRTKTSTGPGQLEKKAMITNQAVNQPRLSIGGNYKVSGKEREGEAPPILFPCYYSVPEDQQQQQR</sequence>